<dbReference type="InterPro" id="IPR000668">
    <property type="entry name" value="Peptidase_C1A_C"/>
</dbReference>
<dbReference type="RefSeq" id="WP_168106674.1">
    <property type="nucleotide sequence ID" value="NZ_VTOX01000002.1"/>
</dbReference>
<evidence type="ECO:0000259" key="1">
    <source>
        <dbReference type="Pfam" id="PF00112"/>
    </source>
</evidence>
<gene>
    <name evidence="2" type="ORF">RAMLITH_06970</name>
</gene>
<evidence type="ECO:0000313" key="2">
    <source>
        <dbReference type="EMBL" id="NKE65560.1"/>
    </source>
</evidence>
<protein>
    <submittedName>
        <fullName evidence="2">C1 family peptidase</fullName>
    </submittedName>
</protein>
<accession>A0A7X6I5U9</accession>
<evidence type="ECO:0000313" key="3">
    <source>
        <dbReference type="Proteomes" id="UP000521868"/>
    </source>
</evidence>
<dbReference type="EMBL" id="VTOX01000002">
    <property type="protein sequence ID" value="NKE65560.1"/>
    <property type="molecule type" value="Genomic_DNA"/>
</dbReference>
<dbReference type="Gene3D" id="3.90.70.10">
    <property type="entry name" value="Cysteine proteinases"/>
    <property type="match status" value="1"/>
</dbReference>
<keyword evidence="3" id="KW-1185">Reference proteome</keyword>
<dbReference type="AlphaFoldDB" id="A0A7X6I5U9"/>
<dbReference type="Proteomes" id="UP000521868">
    <property type="component" value="Unassembled WGS sequence"/>
</dbReference>
<dbReference type="Pfam" id="PF00112">
    <property type="entry name" value="Peptidase_C1"/>
    <property type="match status" value="1"/>
</dbReference>
<comment type="caution">
    <text evidence="2">The sequence shown here is derived from an EMBL/GenBank/DDBJ whole genome shotgun (WGS) entry which is preliminary data.</text>
</comment>
<dbReference type="SUPFAM" id="SSF54001">
    <property type="entry name" value="Cysteine proteinases"/>
    <property type="match status" value="1"/>
</dbReference>
<dbReference type="InterPro" id="IPR038765">
    <property type="entry name" value="Papain-like_cys_pep_sf"/>
</dbReference>
<dbReference type="GO" id="GO:0008234">
    <property type="term" value="F:cysteine-type peptidase activity"/>
    <property type="evidence" value="ECO:0007669"/>
    <property type="project" value="InterPro"/>
</dbReference>
<sequence length="723" mass="79090">MATQRVFDARPDRLDLRDLPYRAPLRSLPPRYPADAQVQQFIPSYVAERLVLDQGLEGACTGFGLACVANYLFWVRHVQEQTGTPFLPVSPRMLYELARRYDEWPGTDYEGSSCRGALKGWHKHGVCSNEVWPYKLDKSGKPVFARPSQKWQLDAAQRPLGVYYRVDRESIVDLQAAISDIGAVYVSASVHDGWDALAGLKRPAPNKHDDLPEIDPLKDPGSRGGHAFALVGYNERGFVVQNSWGTTWGASGFAVLPYDDWIVNATDAWACALGVPAIVRDGPDATRRPIMSSRWRVASGTSLTALDRATRQPGNPPDDPWPMDHAYLHKDYEPWSTAAAYEHSLVTGNNGELVATDFTRDPGDRAGLAKQIVVDAPQMWFAARPENVLKLAIYAHGGLNDEQSSIQRIRVLGPCFEANGVYPVFLTWKTGAAETIGSMVQDWAERWLGEEAARSKGILDALGDAKDRAVEAVANKLFKGLWTEMRENAAASVGAGHGLDLLLKNLLALQRELAAASKRLELHLVGHSAGSILLGHFLKLASGSHGGGNGGLTVRSSTLYAAACSCAFANEHYGAAHAKGVLKLSDLWLYVLDDRNEKADGLPSPALPAYGKSLLYLVSRALDDERKMPLVGMHRALLSEYAGDADQWAGDQLAEVKRWQAAWPGAAKDLLRLVDRPQVTVTREGGQCKSTHGSFDNNIAALTETIERIKGSAVVAPLEWLDY</sequence>
<dbReference type="CDD" id="cd02619">
    <property type="entry name" value="Peptidase_C1"/>
    <property type="match status" value="1"/>
</dbReference>
<organism evidence="2 3">
    <name type="scientific">Ramlibacter lithotrophicus</name>
    <dbReference type="NCBI Taxonomy" id="2606681"/>
    <lineage>
        <taxon>Bacteria</taxon>
        <taxon>Pseudomonadati</taxon>
        <taxon>Pseudomonadota</taxon>
        <taxon>Betaproteobacteria</taxon>
        <taxon>Burkholderiales</taxon>
        <taxon>Comamonadaceae</taxon>
        <taxon>Ramlibacter</taxon>
    </lineage>
</organism>
<reference evidence="2 3" key="1">
    <citation type="journal article" date="2020" name="Nature">
        <title>Bacterial chemolithoautotrophy via manganese oxidation.</title>
        <authorList>
            <person name="Yu H."/>
            <person name="Leadbetter J.R."/>
        </authorList>
    </citation>
    <scope>NUCLEOTIDE SEQUENCE [LARGE SCALE GENOMIC DNA]</scope>
    <source>
        <strain evidence="2 3">RBP-1</strain>
    </source>
</reference>
<feature type="domain" description="Peptidase C1A papain C-terminal" evidence="1">
    <location>
        <begin position="110"/>
        <end position="255"/>
    </location>
</feature>
<proteinExistence type="predicted"/>
<dbReference type="GO" id="GO:0006508">
    <property type="term" value="P:proteolysis"/>
    <property type="evidence" value="ECO:0007669"/>
    <property type="project" value="InterPro"/>
</dbReference>
<name>A0A7X6I5U9_9BURK</name>